<evidence type="ECO:0000313" key="3">
    <source>
        <dbReference type="Proteomes" id="UP000095746"/>
    </source>
</evidence>
<proteinExistence type="predicted"/>
<evidence type="ECO:0000313" key="2">
    <source>
        <dbReference type="EMBL" id="CUQ15546.1"/>
    </source>
</evidence>
<feature type="compositionally biased region" description="Basic and acidic residues" evidence="1">
    <location>
        <begin position="13"/>
        <end position="26"/>
    </location>
</feature>
<feature type="compositionally biased region" description="Basic and acidic residues" evidence="1">
    <location>
        <begin position="56"/>
        <end position="69"/>
    </location>
</feature>
<feature type="compositionally biased region" description="Gly residues" evidence="1">
    <location>
        <begin position="71"/>
        <end position="80"/>
    </location>
</feature>
<sequence>MQKAGKRLGSGQQDHRQQHPERREQADTAADGPSGLVRLTPPDALAHQNGDAHGQAGDHHGHSGHEHASGGDAGDIGGGSELPHHQQVYSAVQCLKKQREKDRNGKADEGVQDVPLRQSVRSFHVILSSVFSQ</sequence>
<feature type="compositionally biased region" description="Basic and acidic residues" evidence="1">
    <location>
        <begin position="97"/>
        <end position="109"/>
    </location>
</feature>
<dbReference type="AlphaFoldDB" id="A0A174U2K5"/>
<evidence type="ECO:0000256" key="1">
    <source>
        <dbReference type="SAM" id="MobiDB-lite"/>
    </source>
</evidence>
<organism evidence="2 3">
    <name type="scientific">Flavonifractor plautii</name>
    <name type="common">Fusobacterium plautii</name>
    <dbReference type="NCBI Taxonomy" id="292800"/>
    <lineage>
        <taxon>Bacteria</taxon>
        <taxon>Bacillati</taxon>
        <taxon>Bacillota</taxon>
        <taxon>Clostridia</taxon>
        <taxon>Eubacteriales</taxon>
        <taxon>Oscillospiraceae</taxon>
        <taxon>Flavonifractor</taxon>
    </lineage>
</organism>
<name>A0A174U2K5_FLAPL</name>
<dbReference type="EMBL" id="CYZT01000723">
    <property type="protein sequence ID" value="CUQ15546.1"/>
    <property type="molecule type" value="Genomic_DNA"/>
</dbReference>
<dbReference type="Proteomes" id="UP000095746">
    <property type="component" value="Unassembled WGS sequence"/>
</dbReference>
<accession>A0A174U2K5</accession>
<gene>
    <name evidence="2" type="ORF">ERS852411_04041</name>
</gene>
<reference evidence="2 3" key="1">
    <citation type="submission" date="2015-09" db="EMBL/GenBank/DDBJ databases">
        <authorList>
            <consortium name="Pathogen Informatics"/>
        </authorList>
    </citation>
    <scope>NUCLEOTIDE SEQUENCE [LARGE SCALE GENOMIC DNA]</scope>
    <source>
        <strain evidence="2 3">2789STDY5608854</strain>
    </source>
</reference>
<feature type="region of interest" description="Disordered" evidence="1">
    <location>
        <begin position="1"/>
        <end position="116"/>
    </location>
</feature>
<protein>
    <submittedName>
        <fullName evidence="2">Uncharacterized protein</fullName>
    </submittedName>
</protein>